<protein>
    <submittedName>
        <fullName evidence="1">Uncharacterized protein</fullName>
    </submittedName>
</protein>
<accession>A0ABW2LD32</accession>
<reference evidence="2" key="1">
    <citation type="journal article" date="2019" name="Int. J. Syst. Evol. Microbiol.">
        <title>The Global Catalogue of Microorganisms (GCM) 10K type strain sequencing project: providing services to taxonomists for standard genome sequencing and annotation.</title>
        <authorList>
            <consortium name="The Broad Institute Genomics Platform"/>
            <consortium name="The Broad Institute Genome Sequencing Center for Infectious Disease"/>
            <person name="Wu L."/>
            <person name="Ma J."/>
        </authorList>
    </citation>
    <scope>NUCLEOTIDE SEQUENCE [LARGE SCALE GENOMIC DNA]</scope>
    <source>
        <strain evidence="2">CGMCC 4.1467</strain>
    </source>
</reference>
<dbReference type="Proteomes" id="UP001596472">
    <property type="component" value="Unassembled WGS sequence"/>
</dbReference>
<proteinExistence type="predicted"/>
<evidence type="ECO:0000313" key="1">
    <source>
        <dbReference type="EMBL" id="MFC7339030.1"/>
    </source>
</evidence>
<comment type="caution">
    <text evidence="1">The sequence shown here is derived from an EMBL/GenBank/DDBJ whole genome shotgun (WGS) entry which is preliminary data.</text>
</comment>
<keyword evidence="2" id="KW-1185">Reference proteome</keyword>
<evidence type="ECO:0000313" key="2">
    <source>
        <dbReference type="Proteomes" id="UP001596472"/>
    </source>
</evidence>
<name>A0ABW2LD32_9BACT</name>
<organism evidence="1 2">
    <name type="scientific">Haloferula chungangensis</name>
    <dbReference type="NCBI Taxonomy" id="1048331"/>
    <lineage>
        <taxon>Bacteria</taxon>
        <taxon>Pseudomonadati</taxon>
        <taxon>Verrucomicrobiota</taxon>
        <taxon>Verrucomicrobiia</taxon>
        <taxon>Verrucomicrobiales</taxon>
        <taxon>Verrucomicrobiaceae</taxon>
        <taxon>Haloferula</taxon>
    </lineage>
</organism>
<gene>
    <name evidence="1" type="ORF">ACFQY0_17680</name>
</gene>
<sequence length="99" mass="10994">MQTVVQVPEADEPCTVREVVSALKKQKLEARLDSQNWGDWIHLEGCTTVISIESMRGLTRSATIEHGEDERNDPSQAILAAFHKLGWVGIDEDGEYSLG</sequence>
<dbReference type="EMBL" id="JBHTBS010000012">
    <property type="protein sequence ID" value="MFC7339030.1"/>
    <property type="molecule type" value="Genomic_DNA"/>
</dbReference>
<dbReference type="RefSeq" id="WP_379715114.1">
    <property type="nucleotide sequence ID" value="NZ_JBHTBS010000012.1"/>
</dbReference>